<dbReference type="SUPFAM" id="SSF52768">
    <property type="entry name" value="Arginase/deacetylase"/>
    <property type="match status" value="1"/>
</dbReference>
<feature type="region of interest" description="Disordered" evidence="1">
    <location>
        <begin position="639"/>
        <end position="712"/>
    </location>
</feature>
<sequence length="712" mass="77620">MAMLNTISPPPAVFLQPRCQKHQFNRPSSKISLSNIVERPARLRAIYVGISAAVARLEHLVSTQPINPIEIRVEPLRSDPSSTADSKEQDLINQLQGLNLSTSSSAPSSILPLPSPLSRIPQLVFSDPPTDNLILSPAVKFIHAPSNSNVTTGKIEANYLEKLVEWVKCTEDKILKKESEIPEDLPQLDLYLCSESLEAIEGALSTVIQSVDLVISNTNVETRTNKAPLPEEANSKQIKTTQAFCAIRPPGHHCSQETPMGFCFVNNVLVGAAHAHLKHGIDRVIILDIDLHHGNGTQDIIYRINAETHLEELLVAGGKPPSSTARGLKFFYGSLHDIESFPCEDGNAERVKDASVSLAAHGQFIENIHLSPYNSPNDFYDRCYPRYKVLLDKAQQFLLKTGGVPEKTLVFISAGFDANQHELPGMQRHGCNVPVSFYSQFHSDTFKFAKEHALGRVISVLEGGYGDKALMSGVLSSLVGMTLEEQGRLNGEDWWSSSCLSKLEKATRLPTSRRTTRSQPSALAQPIPAPLTPELASLSWLTRSLTILNSIESHPSFPQPPPPIPKFGGMRDVAEKRVLRTRGAAVARGAVKVDVKAQEREEEETVKPTKTTKAEPKRIILAQPISEFSNLKLDPKPDSDSIYSTSTPTTIATQPSTTSTTSTAVAPKRIILKFPKPASAPIPAPAPVSVSVPAPAPESELGRHPDGSSQHI</sequence>
<dbReference type="InterPro" id="IPR037138">
    <property type="entry name" value="His_deacetylse_dom_sf"/>
</dbReference>
<dbReference type="InterPro" id="IPR000286">
    <property type="entry name" value="HDACs"/>
</dbReference>
<dbReference type="InterPro" id="IPR023696">
    <property type="entry name" value="Ureohydrolase_dom_sf"/>
</dbReference>
<dbReference type="AlphaFoldDB" id="A0A0F7SPG3"/>
<feature type="domain" description="Histone deacetylase" evidence="2">
    <location>
        <begin position="157"/>
        <end position="475"/>
    </location>
</feature>
<evidence type="ECO:0000313" key="3">
    <source>
        <dbReference type="EMBL" id="CED82375.1"/>
    </source>
</evidence>
<feature type="compositionally biased region" description="Low complexity" evidence="1">
    <location>
        <begin position="508"/>
        <end position="521"/>
    </location>
</feature>
<protein>
    <submittedName>
        <fullName evidence="3">Histone deacetylase complex, catalytic component HDA1</fullName>
    </submittedName>
</protein>
<dbReference type="PANTHER" id="PTHR47558">
    <property type="entry name" value="HISTONE DEACETYLASE HOS3"/>
    <property type="match status" value="1"/>
</dbReference>
<accession>A0A0F7SPG3</accession>
<proteinExistence type="predicted"/>
<evidence type="ECO:0000256" key="1">
    <source>
        <dbReference type="SAM" id="MobiDB-lite"/>
    </source>
</evidence>
<feature type="compositionally biased region" description="Low complexity" evidence="1">
    <location>
        <begin position="640"/>
        <end position="664"/>
    </location>
</feature>
<dbReference type="InterPro" id="IPR053244">
    <property type="entry name" value="HDAC_HD_type_1"/>
</dbReference>
<dbReference type="Pfam" id="PF00850">
    <property type="entry name" value="Hist_deacetyl"/>
    <property type="match status" value="1"/>
</dbReference>
<feature type="region of interest" description="Disordered" evidence="1">
    <location>
        <begin position="506"/>
        <end position="528"/>
    </location>
</feature>
<dbReference type="GO" id="GO:0004407">
    <property type="term" value="F:histone deacetylase activity"/>
    <property type="evidence" value="ECO:0007669"/>
    <property type="project" value="TreeGrafter"/>
</dbReference>
<name>A0A0F7SPG3_PHARH</name>
<dbReference type="EMBL" id="LN483124">
    <property type="protein sequence ID" value="CED82375.1"/>
    <property type="molecule type" value="Genomic_DNA"/>
</dbReference>
<dbReference type="PANTHER" id="PTHR47558:SF1">
    <property type="entry name" value="HISTONE DEACETYLASE HOS3"/>
    <property type="match status" value="1"/>
</dbReference>
<dbReference type="GO" id="GO:0005634">
    <property type="term" value="C:nucleus"/>
    <property type="evidence" value="ECO:0007669"/>
    <property type="project" value="TreeGrafter"/>
</dbReference>
<dbReference type="Gene3D" id="3.40.800.20">
    <property type="entry name" value="Histone deacetylase domain"/>
    <property type="match status" value="1"/>
</dbReference>
<evidence type="ECO:0000259" key="2">
    <source>
        <dbReference type="Pfam" id="PF00850"/>
    </source>
</evidence>
<reference evidence="3" key="1">
    <citation type="submission" date="2014-08" db="EMBL/GenBank/DDBJ databases">
        <authorList>
            <person name="Sharma Rahul"/>
            <person name="Thines Marco"/>
        </authorList>
    </citation>
    <scope>NUCLEOTIDE SEQUENCE</scope>
</reference>
<dbReference type="PRINTS" id="PR01270">
    <property type="entry name" value="HDASUPER"/>
</dbReference>
<organism evidence="3">
    <name type="scientific">Phaffia rhodozyma</name>
    <name type="common">Yeast</name>
    <name type="synonym">Xanthophyllomyces dendrorhous</name>
    <dbReference type="NCBI Taxonomy" id="264483"/>
    <lineage>
        <taxon>Eukaryota</taxon>
        <taxon>Fungi</taxon>
        <taxon>Dikarya</taxon>
        <taxon>Basidiomycota</taxon>
        <taxon>Agaricomycotina</taxon>
        <taxon>Tremellomycetes</taxon>
        <taxon>Cystofilobasidiales</taxon>
        <taxon>Mrakiaceae</taxon>
        <taxon>Phaffia</taxon>
    </lineage>
</organism>
<dbReference type="GO" id="GO:0010468">
    <property type="term" value="P:regulation of gene expression"/>
    <property type="evidence" value="ECO:0007669"/>
    <property type="project" value="UniProtKB-ARBA"/>
</dbReference>
<dbReference type="InterPro" id="IPR023801">
    <property type="entry name" value="His_deacetylse_dom"/>
</dbReference>